<dbReference type="EMBL" id="HE601466">
    <property type="protein sequence ID" value="CAP35997.2"/>
    <property type="molecule type" value="Genomic_DNA"/>
</dbReference>
<reference evidence="2 3" key="1">
    <citation type="journal article" date="2003" name="PLoS Biol.">
        <title>The genome sequence of Caenorhabditis briggsae: a platform for comparative genomics.</title>
        <authorList>
            <person name="Stein L.D."/>
            <person name="Bao Z."/>
            <person name="Blasiar D."/>
            <person name="Blumenthal T."/>
            <person name="Brent M.R."/>
            <person name="Chen N."/>
            <person name="Chinwalla A."/>
            <person name="Clarke L."/>
            <person name="Clee C."/>
            <person name="Coghlan A."/>
            <person name="Coulson A."/>
            <person name="D'Eustachio P."/>
            <person name="Fitch D.H."/>
            <person name="Fulton L.A."/>
            <person name="Fulton R.E."/>
            <person name="Griffiths-Jones S."/>
            <person name="Harris T.W."/>
            <person name="Hillier L.W."/>
            <person name="Kamath R."/>
            <person name="Kuwabara P.E."/>
            <person name="Mardis E.R."/>
            <person name="Marra M.A."/>
            <person name="Miner T.L."/>
            <person name="Minx P."/>
            <person name="Mullikin J.C."/>
            <person name="Plumb R.W."/>
            <person name="Rogers J."/>
            <person name="Schein J.E."/>
            <person name="Sohrmann M."/>
            <person name="Spieth J."/>
            <person name="Stajich J.E."/>
            <person name="Wei C."/>
            <person name="Willey D."/>
            <person name="Wilson R.K."/>
            <person name="Durbin R."/>
            <person name="Waterston R.H."/>
        </authorList>
    </citation>
    <scope>NUCLEOTIDE SEQUENCE [LARGE SCALE GENOMIC DNA]</scope>
    <source>
        <strain evidence="2 3">AF16</strain>
    </source>
</reference>
<dbReference type="GeneID" id="8580368"/>
<keyword evidence="1" id="KW-0472">Membrane</keyword>
<dbReference type="WormBase" id="CBG18575">
    <property type="protein sequence ID" value="CBP49075"/>
    <property type="gene ID" value="WBGene00037967"/>
</dbReference>
<name>A8XTM1_CAEBR</name>
<sequence length="319" mass="35744">MVTNERETRQKKVAAALLLLQQQEAALINEFIPSAIPNTDLIIIKREHYDVFMRTVNYAVEHHQTKNSTILSRMHPIGILLCVLVSIGYCTDIVVNVAFYCPKNKTWKYDIKGYGDGFPYSPNYLLDCDHKSHSSDTTFTFKCEAADLFFRPAFVAWNLGTNDHAAAYEKLLVPYMKEECWKYGDTICTEYVTSTTKTTSTSTTESSNLVPIIIGASVATIVLIGGLICFLKCRQGKKNKVLDPYGKTNGLSWHTLCVSHDLYLSAISLHRVSTRGTCIVNSDEERGRDTPPDVILFTSSALADSERSCYLAPLTLNKR</sequence>
<dbReference type="Proteomes" id="UP000008549">
    <property type="component" value="Unassembled WGS sequence"/>
</dbReference>
<evidence type="ECO:0000313" key="2">
    <source>
        <dbReference type="EMBL" id="CAP35997.2"/>
    </source>
</evidence>
<organism evidence="2 3">
    <name type="scientific">Caenorhabditis briggsae</name>
    <dbReference type="NCBI Taxonomy" id="6238"/>
    <lineage>
        <taxon>Eukaryota</taxon>
        <taxon>Metazoa</taxon>
        <taxon>Ecdysozoa</taxon>
        <taxon>Nematoda</taxon>
        <taxon>Chromadorea</taxon>
        <taxon>Rhabditida</taxon>
        <taxon>Rhabditina</taxon>
        <taxon>Rhabditomorpha</taxon>
        <taxon>Rhabditoidea</taxon>
        <taxon>Rhabditidae</taxon>
        <taxon>Peloderinae</taxon>
        <taxon>Caenorhabditis</taxon>
    </lineage>
</organism>
<accession>A8XTM1</accession>
<dbReference type="AlphaFoldDB" id="A8XTM1"/>
<keyword evidence="1" id="KW-0812">Transmembrane</keyword>
<dbReference type="RefSeq" id="XP_045096520.1">
    <property type="nucleotide sequence ID" value="XM_045238472.1"/>
</dbReference>
<keyword evidence="3" id="KW-1185">Reference proteome</keyword>
<dbReference type="HOGENOM" id="CLU_872194_0_0_1"/>
<evidence type="ECO:0000313" key="3">
    <source>
        <dbReference type="Proteomes" id="UP000008549"/>
    </source>
</evidence>
<dbReference type="InParanoid" id="A8XTM1"/>
<evidence type="ECO:0000256" key="1">
    <source>
        <dbReference type="SAM" id="Phobius"/>
    </source>
</evidence>
<evidence type="ECO:0000313" key="4">
    <source>
        <dbReference type="WormBase" id="CBG18575"/>
    </source>
</evidence>
<gene>
    <name evidence="2 4" type="ORF">CBG18575</name>
    <name evidence="2" type="ORF">CBG_18575</name>
</gene>
<feature type="transmembrane region" description="Helical" evidence="1">
    <location>
        <begin position="209"/>
        <end position="231"/>
    </location>
</feature>
<protein>
    <submittedName>
        <fullName evidence="2">Protein CBG18575</fullName>
    </submittedName>
</protein>
<dbReference type="KEGG" id="cbr:CBG_18575"/>
<reference evidence="2 3" key="2">
    <citation type="journal article" date="2011" name="PLoS Genet.">
        <title>Caenorhabditis briggsae recombinant inbred line genotypes reveal inter-strain incompatibility and the evolution of recombination.</title>
        <authorList>
            <person name="Ross J.A."/>
            <person name="Koboldt D.C."/>
            <person name="Staisch J.E."/>
            <person name="Chamberlin H.M."/>
            <person name="Gupta B.P."/>
            <person name="Miller R.D."/>
            <person name="Baird S.E."/>
            <person name="Haag E.S."/>
        </authorList>
    </citation>
    <scope>NUCLEOTIDE SEQUENCE [LARGE SCALE GENOMIC DNA]</scope>
    <source>
        <strain evidence="2 3">AF16</strain>
    </source>
</reference>
<dbReference type="CTD" id="8580368"/>
<keyword evidence="1" id="KW-1133">Transmembrane helix</keyword>
<proteinExistence type="predicted"/>